<proteinExistence type="inferred from homology"/>
<evidence type="ECO:0000259" key="8">
    <source>
        <dbReference type="Pfam" id="PF07992"/>
    </source>
</evidence>
<name>A0A6G1KYE8_9PEZI</name>
<evidence type="ECO:0000256" key="4">
    <source>
        <dbReference type="ARBA" id="ARBA00022827"/>
    </source>
</evidence>
<sequence length="565" mass="64272">MDPNGVVNPKLKTQLFQYGERRRTDGPYADNIEPDALVVGGGFGGVFCFWSLRNAGLKTVMYEAGNGYGGTWRWNCYPGAMVDSEVPEYQLSIPETYKDYHWPSNYPSYKELRDYFDHCNEKLDIASQTAFNTVVVGGKFNTEEGRWHVKTADGRTAKPKYLILAAGFAAKRYIPPWKGIEKFKGVIHHSSFWPDEEVDVKGKKCAIIGTGATGVQITQAWGPTAGEVKVFQRTPNLTVPMRRRPLTKEEQDEAKQWYPELFSLRERCFGGFLYDFAERKCFEDTPQEREAFFEKLWTDGGFRYWLGNYKDYLRNAAANREVYNFWAKKQRARVQDSRKRDILCPVEPPHPWGVKRPCLEYGYLEQFNRPNVDVVDIKNNAIKNFDEKGINLEDGTHYDFDVICIATGFDIVTGGMAAMNLEDVKGGKLNDQWKKAAVTYLGTTVPGYPNMFHLYGPHGPTLLSNGPTSVEIQGRWITDAIKQMERQGVKYINPTDEAGRAWKQRINDLSNATLFPTTKSTYMGGSDPNKAFEQTNYAGGMYNYSQEIRKALPEFDGFQVVKVAA</sequence>
<evidence type="ECO:0000256" key="7">
    <source>
        <dbReference type="ARBA" id="ARBA00023033"/>
    </source>
</evidence>
<keyword evidence="4" id="KW-0274">FAD</keyword>
<evidence type="ECO:0000256" key="6">
    <source>
        <dbReference type="ARBA" id="ARBA00023002"/>
    </source>
</evidence>
<dbReference type="Proteomes" id="UP000799436">
    <property type="component" value="Unassembled WGS sequence"/>
</dbReference>
<dbReference type="Pfam" id="PF07992">
    <property type="entry name" value="Pyr_redox_2"/>
    <property type="match status" value="1"/>
</dbReference>
<dbReference type="PANTHER" id="PTHR43098:SF3">
    <property type="entry name" value="L-ORNITHINE N(5)-MONOOXYGENASE-RELATED"/>
    <property type="match status" value="1"/>
</dbReference>
<feature type="domain" description="FAD/NAD(P)-binding" evidence="8">
    <location>
        <begin position="35"/>
        <end position="254"/>
    </location>
</feature>
<evidence type="ECO:0000256" key="1">
    <source>
        <dbReference type="ARBA" id="ARBA00001974"/>
    </source>
</evidence>
<dbReference type="SUPFAM" id="SSF51905">
    <property type="entry name" value="FAD/NAD(P)-binding domain"/>
    <property type="match status" value="2"/>
</dbReference>
<dbReference type="EMBL" id="ML995902">
    <property type="protein sequence ID" value="KAF2765064.1"/>
    <property type="molecule type" value="Genomic_DNA"/>
</dbReference>
<dbReference type="InterPro" id="IPR036188">
    <property type="entry name" value="FAD/NAD-bd_sf"/>
</dbReference>
<keyword evidence="10" id="KW-1185">Reference proteome</keyword>
<evidence type="ECO:0000256" key="5">
    <source>
        <dbReference type="ARBA" id="ARBA00022857"/>
    </source>
</evidence>
<reference evidence="9" key="1">
    <citation type="journal article" date="2020" name="Stud. Mycol.">
        <title>101 Dothideomycetes genomes: a test case for predicting lifestyles and emergence of pathogens.</title>
        <authorList>
            <person name="Haridas S."/>
            <person name="Albert R."/>
            <person name="Binder M."/>
            <person name="Bloem J."/>
            <person name="Labutti K."/>
            <person name="Salamov A."/>
            <person name="Andreopoulos B."/>
            <person name="Baker S."/>
            <person name="Barry K."/>
            <person name="Bills G."/>
            <person name="Bluhm B."/>
            <person name="Cannon C."/>
            <person name="Castanera R."/>
            <person name="Culley D."/>
            <person name="Daum C."/>
            <person name="Ezra D."/>
            <person name="Gonzalez J."/>
            <person name="Henrissat B."/>
            <person name="Kuo A."/>
            <person name="Liang C."/>
            <person name="Lipzen A."/>
            <person name="Lutzoni F."/>
            <person name="Magnuson J."/>
            <person name="Mondo S."/>
            <person name="Nolan M."/>
            <person name="Ohm R."/>
            <person name="Pangilinan J."/>
            <person name="Park H.-J."/>
            <person name="Ramirez L."/>
            <person name="Alfaro M."/>
            <person name="Sun H."/>
            <person name="Tritt A."/>
            <person name="Yoshinaga Y."/>
            <person name="Zwiers L.-H."/>
            <person name="Turgeon B."/>
            <person name="Goodwin S."/>
            <person name="Spatafora J."/>
            <person name="Crous P."/>
            <person name="Grigoriev I."/>
        </authorList>
    </citation>
    <scope>NUCLEOTIDE SEQUENCE</scope>
    <source>
        <strain evidence="9">CBS 116005</strain>
    </source>
</reference>
<dbReference type="InterPro" id="IPR050775">
    <property type="entry name" value="FAD-binding_Monooxygenases"/>
</dbReference>
<comment type="similarity">
    <text evidence="2">Belongs to the FAD-binding monooxygenase family.</text>
</comment>
<protein>
    <submittedName>
        <fullName evidence="9">Cyclohexanone monooxygenase</fullName>
    </submittedName>
</protein>
<dbReference type="AlphaFoldDB" id="A0A6G1KYE8"/>
<comment type="cofactor">
    <cofactor evidence="1">
        <name>FAD</name>
        <dbReference type="ChEBI" id="CHEBI:57692"/>
    </cofactor>
</comment>
<dbReference type="GO" id="GO:0004497">
    <property type="term" value="F:monooxygenase activity"/>
    <property type="evidence" value="ECO:0007669"/>
    <property type="project" value="UniProtKB-KW"/>
</dbReference>
<keyword evidence="5" id="KW-0521">NADP</keyword>
<keyword evidence="3" id="KW-0285">Flavoprotein</keyword>
<dbReference type="OrthoDB" id="66881at2759"/>
<dbReference type="Gene3D" id="3.50.50.60">
    <property type="entry name" value="FAD/NAD(P)-binding domain"/>
    <property type="match status" value="3"/>
</dbReference>
<evidence type="ECO:0000256" key="3">
    <source>
        <dbReference type="ARBA" id="ARBA00022630"/>
    </source>
</evidence>
<dbReference type="PANTHER" id="PTHR43098">
    <property type="entry name" value="L-ORNITHINE N(5)-MONOOXYGENASE-RELATED"/>
    <property type="match status" value="1"/>
</dbReference>
<evidence type="ECO:0000313" key="9">
    <source>
        <dbReference type="EMBL" id="KAF2765064.1"/>
    </source>
</evidence>
<dbReference type="PRINTS" id="PR00411">
    <property type="entry name" value="PNDRDTASEI"/>
</dbReference>
<accession>A0A6G1KYE8</accession>
<organism evidence="9 10">
    <name type="scientific">Teratosphaeria nubilosa</name>
    <dbReference type="NCBI Taxonomy" id="161662"/>
    <lineage>
        <taxon>Eukaryota</taxon>
        <taxon>Fungi</taxon>
        <taxon>Dikarya</taxon>
        <taxon>Ascomycota</taxon>
        <taxon>Pezizomycotina</taxon>
        <taxon>Dothideomycetes</taxon>
        <taxon>Dothideomycetidae</taxon>
        <taxon>Mycosphaerellales</taxon>
        <taxon>Teratosphaeriaceae</taxon>
        <taxon>Teratosphaeria</taxon>
    </lineage>
</organism>
<keyword evidence="6" id="KW-0560">Oxidoreductase</keyword>
<gene>
    <name evidence="9" type="ORF">EJ03DRAFT_331330</name>
</gene>
<keyword evidence="7 9" id="KW-0503">Monooxygenase</keyword>
<dbReference type="InterPro" id="IPR023753">
    <property type="entry name" value="FAD/NAD-binding_dom"/>
</dbReference>
<evidence type="ECO:0000313" key="10">
    <source>
        <dbReference type="Proteomes" id="UP000799436"/>
    </source>
</evidence>
<evidence type="ECO:0000256" key="2">
    <source>
        <dbReference type="ARBA" id="ARBA00010139"/>
    </source>
</evidence>